<gene>
    <name evidence="1" type="primary">jg26452</name>
    <name evidence="1" type="ORF">PAEG_LOCUS7980</name>
</gene>
<name>A0A8S4QZA8_9NEOP</name>
<dbReference type="AlphaFoldDB" id="A0A8S4QZA8"/>
<sequence>MGGAHSSENRWTLGVLRCWNGGPAPVNAALVGAQRGGQMTSGESLGAAGGKRLGTVYCGTPYKRPMSSSGRRLVGMMMVPCHDTGPAWWTTALPLLIVVGDPCSVVG</sequence>
<evidence type="ECO:0000313" key="2">
    <source>
        <dbReference type="Proteomes" id="UP000838756"/>
    </source>
</evidence>
<comment type="caution">
    <text evidence="1">The sequence shown here is derived from an EMBL/GenBank/DDBJ whole genome shotgun (WGS) entry which is preliminary data.</text>
</comment>
<reference evidence="1" key="1">
    <citation type="submission" date="2022-03" db="EMBL/GenBank/DDBJ databases">
        <authorList>
            <person name="Lindestad O."/>
        </authorList>
    </citation>
    <scope>NUCLEOTIDE SEQUENCE</scope>
</reference>
<dbReference type="OrthoDB" id="7466345at2759"/>
<accession>A0A8S4QZA8</accession>
<dbReference type="Proteomes" id="UP000838756">
    <property type="component" value="Unassembled WGS sequence"/>
</dbReference>
<organism evidence="1 2">
    <name type="scientific">Pararge aegeria aegeria</name>
    <dbReference type="NCBI Taxonomy" id="348720"/>
    <lineage>
        <taxon>Eukaryota</taxon>
        <taxon>Metazoa</taxon>
        <taxon>Ecdysozoa</taxon>
        <taxon>Arthropoda</taxon>
        <taxon>Hexapoda</taxon>
        <taxon>Insecta</taxon>
        <taxon>Pterygota</taxon>
        <taxon>Neoptera</taxon>
        <taxon>Endopterygota</taxon>
        <taxon>Lepidoptera</taxon>
        <taxon>Glossata</taxon>
        <taxon>Ditrysia</taxon>
        <taxon>Papilionoidea</taxon>
        <taxon>Nymphalidae</taxon>
        <taxon>Satyrinae</taxon>
        <taxon>Satyrini</taxon>
        <taxon>Parargina</taxon>
        <taxon>Pararge</taxon>
    </lineage>
</organism>
<keyword evidence="2" id="KW-1185">Reference proteome</keyword>
<evidence type="ECO:0000313" key="1">
    <source>
        <dbReference type="EMBL" id="CAH2227602.1"/>
    </source>
</evidence>
<protein>
    <submittedName>
        <fullName evidence="1">Jg26452 protein</fullName>
    </submittedName>
</protein>
<dbReference type="EMBL" id="CAKXAJ010023244">
    <property type="protein sequence ID" value="CAH2227602.1"/>
    <property type="molecule type" value="Genomic_DNA"/>
</dbReference>
<proteinExistence type="predicted"/>